<evidence type="ECO:0000256" key="6">
    <source>
        <dbReference type="ARBA" id="ARBA00022989"/>
    </source>
</evidence>
<dbReference type="GO" id="GO:1903785">
    <property type="term" value="P:L-valine transmembrane transport"/>
    <property type="evidence" value="ECO:0007669"/>
    <property type="project" value="TreeGrafter"/>
</dbReference>
<organism evidence="9">
    <name type="scientific">Polynucleobacter sp. UK-FUSCHL-C3</name>
    <dbReference type="NCBI Taxonomy" id="2955208"/>
    <lineage>
        <taxon>Bacteria</taxon>
        <taxon>Pseudomonadati</taxon>
        <taxon>Pseudomonadota</taxon>
        <taxon>Betaproteobacteria</taxon>
        <taxon>Burkholderiales</taxon>
        <taxon>Burkholderiaceae</taxon>
        <taxon>Polynucleobacter</taxon>
    </lineage>
</organism>
<keyword evidence="3" id="KW-0813">Transport</keyword>
<dbReference type="PANTHER" id="PTHR34979">
    <property type="entry name" value="INNER MEMBRANE PROTEIN YGAZ"/>
    <property type="match status" value="1"/>
</dbReference>
<feature type="transmembrane region" description="Helical" evidence="8">
    <location>
        <begin position="39"/>
        <end position="56"/>
    </location>
</feature>
<evidence type="ECO:0000256" key="3">
    <source>
        <dbReference type="ARBA" id="ARBA00022448"/>
    </source>
</evidence>
<name>A0AAU8A496_9BURK</name>
<reference evidence="9" key="1">
    <citation type="submission" date="2022-06" db="EMBL/GenBank/DDBJ databases">
        <title>New Polynucleobacter species.</title>
        <authorList>
            <person name="Hahn M.W."/>
        </authorList>
    </citation>
    <scope>NUCLEOTIDE SEQUENCE</scope>
    <source>
        <strain evidence="9">UK-FUSCHL-C3</strain>
    </source>
</reference>
<evidence type="ECO:0000313" key="9">
    <source>
        <dbReference type="EMBL" id="XCC58022.1"/>
    </source>
</evidence>
<dbReference type="PANTHER" id="PTHR34979:SF1">
    <property type="entry name" value="INNER MEMBRANE PROTEIN YGAZ"/>
    <property type="match status" value="1"/>
</dbReference>
<feature type="transmembrane region" description="Helical" evidence="8">
    <location>
        <begin position="153"/>
        <end position="177"/>
    </location>
</feature>
<evidence type="ECO:0000256" key="2">
    <source>
        <dbReference type="ARBA" id="ARBA00010735"/>
    </source>
</evidence>
<dbReference type="InterPro" id="IPR011606">
    <property type="entry name" value="Brnchd-chn_aa_trnsp_permease"/>
</dbReference>
<feature type="transmembrane region" description="Helical" evidence="8">
    <location>
        <begin position="183"/>
        <end position="201"/>
    </location>
</feature>
<feature type="transmembrane region" description="Helical" evidence="8">
    <location>
        <begin position="94"/>
        <end position="113"/>
    </location>
</feature>
<accession>A0AAU8A496</accession>
<keyword evidence="5 8" id="KW-0812">Transmembrane</keyword>
<comment type="subcellular location">
    <subcellularLocation>
        <location evidence="1">Cell membrane</location>
        <topology evidence="1">Multi-pass membrane protein</topology>
    </subcellularLocation>
</comment>
<gene>
    <name evidence="9" type="ORF">NKE59_01660</name>
</gene>
<sequence>MSISDPSPDPSSDNLERVSPRFQDRKDAFWSGVRDGRGAPAMVLFAGMVGFGAMGRTNGFDLWFTTATSFLMFALPGQIVMLEMILLGASSVTIALATSLTATRFVTMTATLFPLLHERDRNKQLYAKVHLLAMTAWAVSLKEFQTIEPKHRLSYFVGLGILCWLISVPGTIVGFLIAGSVPMPITLGLIFINPLFFLLTFTEIKVAGYRLAIFMGCIAGPIFYLIDRDTSLLTAGLVGGTLAYWVDRKWIRRYDQKRSA</sequence>
<keyword evidence="4" id="KW-1003">Cell membrane</keyword>
<dbReference type="AlphaFoldDB" id="A0AAU8A496"/>
<evidence type="ECO:0000256" key="8">
    <source>
        <dbReference type="SAM" id="Phobius"/>
    </source>
</evidence>
<keyword evidence="6 8" id="KW-1133">Transmembrane helix</keyword>
<dbReference type="GO" id="GO:0005886">
    <property type="term" value="C:plasma membrane"/>
    <property type="evidence" value="ECO:0007669"/>
    <property type="project" value="UniProtKB-SubCell"/>
</dbReference>
<evidence type="ECO:0000256" key="7">
    <source>
        <dbReference type="ARBA" id="ARBA00023136"/>
    </source>
</evidence>
<dbReference type="Pfam" id="PF03591">
    <property type="entry name" value="AzlC"/>
    <property type="match status" value="1"/>
</dbReference>
<feature type="transmembrane region" description="Helical" evidence="8">
    <location>
        <begin position="232"/>
        <end position="251"/>
    </location>
</feature>
<evidence type="ECO:0000256" key="1">
    <source>
        <dbReference type="ARBA" id="ARBA00004651"/>
    </source>
</evidence>
<dbReference type="RefSeq" id="WP_353439169.1">
    <property type="nucleotide sequence ID" value="NZ_CP099959.1"/>
</dbReference>
<protein>
    <submittedName>
        <fullName evidence="9">AzlC family ABC transporter permease</fullName>
    </submittedName>
</protein>
<evidence type="ECO:0000256" key="5">
    <source>
        <dbReference type="ARBA" id="ARBA00022692"/>
    </source>
</evidence>
<comment type="similarity">
    <text evidence="2">Belongs to the AzlC family.</text>
</comment>
<evidence type="ECO:0000256" key="4">
    <source>
        <dbReference type="ARBA" id="ARBA00022475"/>
    </source>
</evidence>
<feature type="transmembrane region" description="Helical" evidence="8">
    <location>
        <begin position="208"/>
        <end position="226"/>
    </location>
</feature>
<dbReference type="EMBL" id="CP099959">
    <property type="protein sequence ID" value="XCC58022.1"/>
    <property type="molecule type" value="Genomic_DNA"/>
</dbReference>
<proteinExistence type="inferred from homology"/>
<feature type="transmembrane region" description="Helical" evidence="8">
    <location>
        <begin position="62"/>
        <end position="82"/>
    </location>
</feature>
<keyword evidence="7 8" id="KW-0472">Membrane</keyword>